<evidence type="ECO:0000313" key="2">
    <source>
        <dbReference type="EMBL" id="NUU29381.1"/>
    </source>
</evidence>
<accession>A0A850DWQ8</accession>
<protein>
    <recommendedName>
        <fullName evidence="4">PH domain-containing protein</fullName>
    </recommendedName>
</protein>
<reference evidence="2 3" key="1">
    <citation type="submission" date="2020-05" db="EMBL/GenBank/DDBJ databases">
        <title>Genome Sequencing of Type Strains.</title>
        <authorList>
            <person name="Lemaire J.F."/>
            <person name="Inderbitzin P."/>
            <person name="Gregorio O.A."/>
            <person name="Collins S.B."/>
            <person name="Wespe N."/>
            <person name="Knight-Connoni V."/>
        </authorList>
    </citation>
    <scope>NUCLEOTIDE SEQUENCE [LARGE SCALE GENOMIC DNA]</scope>
    <source>
        <strain evidence="2 3">DSM 20512</strain>
    </source>
</reference>
<comment type="caution">
    <text evidence="2">The sequence shown here is derived from an EMBL/GenBank/DDBJ whole genome shotgun (WGS) entry which is preliminary data.</text>
</comment>
<keyword evidence="1" id="KW-1133">Transmembrane helix</keyword>
<evidence type="ECO:0000256" key="1">
    <source>
        <dbReference type="SAM" id="Phobius"/>
    </source>
</evidence>
<feature type="transmembrane region" description="Helical" evidence="1">
    <location>
        <begin position="37"/>
        <end position="55"/>
    </location>
</feature>
<sequence>MTRTVFVAPGMRLSAVVLWVVAVLLVPLALVGGGSPWLAPVPSLFIALVAWAVLWRPRFVCTDEHLQVVDVRRTSTYDWRRITEIRTRYGIEIVSSEGVRRTWLATRRTARLGALPTDRTGGTTRLDVEAAAARMRAFLPEPVVQDGPPPATVVPAVITHRAHGWSVVGMIVLGVAASMAGARL</sequence>
<evidence type="ECO:0008006" key="4">
    <source>
        <dbReference type="Google" id="ProtNLM"/>
    </source>
</evidence>
<organism evidence="2 3">
    <name type="scientific">Curtobacterium citreum</name>
    <dbReference type="NCBI Taxonomy" id="2036"/>
    <lineage>
        <taxon>Bacteria</taxon>
        <taxon>Bacillati</taxon>
        <taxon>Actinomycetota</taxon>
        <taxon>Actinomycetes</taxon>
        <taxon>Micrococcales</taxon>
        <taxon>Microbacteriaceae</taxon>
        <taxon>Curtobacterium</taxon>
    </lineage>
</organism>
<dbReference type="RefSeq" id="WP_175326656.1">
    <property type="nucleotide sequence ID" value="NZ_BAAAWP010000001.1"/>
</dbReference>
<dbReference type="AlphaFoldDB" id="A0A850DWQ8"/>
<dbReference type="Proteomes" id="UP000539146">
    <property type="component" value="Unassembled WGS sequence"/>
</dbReference>
<proteinExistence type="predicted"/>
<name>A0A850DWQ8_9MICO</name>
<gene>
    <name evidence="2" type="ORF">HP467_14900</name>
</gene>
<feature type="transmembrane region" description="Helical" evidence="1">
    <location>
        <begin position="12"/>
        <end position="31"/>
    </location>
</feature>
<dbReference type="EMBL" id="JABMCG010000123">
    <property type="protein sequence ID" value="NUU29381.1"/>
    <property type="molecule type" value="Genomic_DNA"/>
</dbReference>
<keyword evidence="1" id="KW-0812">Transmembrane</keyword>
<keyword evidence="1" id="KW-0472">Membrane</keyword>
<evidence type="ECO:0000313" key="3">
    <source>
        <dbReference type="Proteomes" id="UP000539146"/>
    </source>
</evidence>